<evidence type="ECO:0000313" key="6">
    <source>
        <dbReference type="Proteomes" id="UP000254741"/>
    </source>
</evidence>
<dbReference type="Proteomes" id="UP000254124">
    <property type="component" value="Unassembled WGS sequence"/>
</dbReference>
<evidence type="ECO:0000313" key="7">
    <source>
        <dbReference type="Proteomes" id="UP000254762"/>
    </source>
</evidence>
<name>A0A379SBD9_SALER</name>
<dbReference type="EMBL" id="UGWZ01000001">
    <property type="protein sequence ID" value="SUG16774.1"/>
    <property type="molecule type" value="Genomic_DNA"/>
</dbReference>
<keyword evidence="1" id="KW-1133">Transmembrane helix</keyword>
<keyword evidence="1" id="KW-0472">Membrane</keyword>
<evidence type="ECO:0000256" key="1">
    <source>
        <dbReference type="SAM" id="Phobius"/>
    </source>
</evidence>
<dbReference type="AlphaFoldDB" id="A0A379SBD9"/>
<dbReference type="EMBL" id="UGXG01000002">
    <property type="protein sequence ID" value="SUG49426.1"/>
    <property type="molecule type" value="Genomic_DNA"/>
</dbReference>
<evidence type="ECO:0000313" key="4">
    <source>
        <dbReference type="EMBL" id="SUG49426.1"/>
    </source>
</evidence>
<evidence type="ECO:0000313" key="5">
    <source>
        <dbReference type="Proteomes" id="UP000254124"/>
    </source>
</evidence>
<dbReference type="Proteomes" id="UP000254762">
    <property type="component" value="Unassembled WGS sequence"/>
</dbReference>
<keyword evidence="1" id="KW-0812">Transmembrane</keyword>
<protein>
    <submittedName>
        <fullName evidence="2">Uncharacterized protein</fullName>
    </submittedName>
</protein>
<evidence type="ECO:0000313" key="3">
    <source>
        <dbReference type="EMBL" id="SUG34845.1"/>
    </source>
</evidence>
<proteinExistence type="predicted"/>
<feature type="transmembrane region" description="Helical" evidence="1">
    <location>
        <begin position="12"/>
        <end position="31"/>
    </location>
</feature>
<accession>A0A379SBD9</accession>
<organism evidence="2 5">
    <name type="scientific">Salmonella enterica subsp. arizonae</name>
    <dbReference type="NCBI Taxonomy" id="59203"/>
    <lineage>
        <taxon>Bacteria</taxon>
        <taxon>Pseudomonadati</taxon>
        <taxon>Pseudomonadota</taxon>
        <taxon>Gammaproteobacteria</taxon>
        <taxon>Enterobacterales</taxon>
        <taxon>Enterobacteriaceae</taxon>
        <taxon>Salmonella</taxon>
    </lineage>
</organism>
<reference evidence="5 6" key="1">
    <citation type="submission" date="2018-06" db="EMBL/GenBank/DDBJ databases">
        <authorList>
            <consortium name="Pathogen Informatics"/>
            <person name="Doyle S."/>
        </authorList>
    </citation>
    <scope>NUCLEOTIDE SEQUENCE [LARGE SCALE GENOMIC DNA]</scope>
    <source>
        <strain evidence="2 5">NCTC7295</strain>
        <strain evidence="3 7">NCTC7304</strain>
        <strain evidence="4 6">NCTC8297</strain>
    </source>
</reference>
<dbReference type="EMBL" id="UGXD01000002">
    <property type="protein sequence ID" value="SUG34845.1"/>
    <property type="molecule type" value="Genomic_DNA"/>
</dbReference>
<dbReference type="Proteomes" id="UP000254741">
    <property type="component" value="Unassembled WGS sequence"/>
</dbReference>
<evidence type="ECO:0000313" key="2">
    <source>
        <dbReference type="EMBL" id="SUG16774.1"/>
    </source>
</evidence>
<sequence length="38" mass="4187">MVATLQNLMTCSWRAIFILMNGILLSLTSGGEGITDWE</sequence>
<gene>
    <name evidence="2" type="ORF">NCTC7295_04500</name>
    <name evidence="3" type="ORF">NCTC7304_04381</name>
    <name evidence="4" type="ORF">NCTC8297_04764</name>
</gene>